<dbReference type="EMBL" id="LIYD01000005">
    <property type="protein sequence ID" value="KOS07526.1"/>
    <property type="molecule type" value="Genomic_DNA"/>
</dbReference>
<keyword evidence="3" id="KW-1185">Reference proteome</keyword>
<comment type="caution">
    <text evidence="2">The sequence shown here is derived from an EMBL/GenBank/DDBJ whole genome shotgun (WGS) entry which is preliminary data.</text>
</comment>
<dbReference type="Proteomes" id="UP000037755">
    <property type="component" value="Unassembled WGS sequence"/>
</dbReference>
<name>A0A0M9VJ99_9FLAO</name>
<evidence type="ECO:0000313" key="3">
    <source>
        <dbReference type="Proteomes" id="UP000037755"/>
    </source>
</evidence>
<feature type="domain" description="Lipocalin-like" evidence="1">
    <location>
        <begin position="31"/>
        <end position="119"/>
    </location>
</feature>
<proteinExistence type="predicted"/>
<dbReference type="PATRIC" id="fig|1202724.3.peg.3495"/>
<evidence type="ECO:0000313" key="2">
    <source>
        <dbReference type="EMBL" id="KOS07526.1"/>
    </source>
</evidence>
<dbReference type="STRING" id="1202724.AM493_16840"/>
<dbReference type="PROSITE" id="PS51257">
    <property type="entry name" value="PROKAR_LIPOPROTEIN"/>
    <property type="match status" value="1"/>
</dbReference>
<gene>
    <name evidence="2" type="ORF">AM493_16840</name>
</gene>
<dbReference type="OrthoDB" id="1163617at2"/>
<sequence length="143" mass="15852">MKKLLLPICIIFAACGSDETYTTISENEQNLRGKWQLQSIIRNGSPYGLGQCEGQNTVEFKESGAYAQLNYGNATGSCAIDSVANGSYFFQNDSIFVDINTDTIRTSAILEVNAQTLRLNSRMYLPQDVDGSDEVIFTRFNPQ</sequence>
<dbReference type="InterPro" id="IPR024311">
    <property type="entry name" value="Lipocalin-like"/>
</dbReference>
<accession>A0A0M9VJ99</accession>
<reference evidence="2 3" key="1">
    <citation type="submission" date="2015-08" db="EMBL/GenBank/DDBJ databases">
        <title>Whole genome sequence of Flavobacterium akiainvivens IK-1T, from decaying Wikstroemia oahuensis, an endemic Hawaiian shrub.</title>
        <authorList>
            <person name="Wan X."/>
            <person name="Hou S."/>
            <person name="Saito J."/>
            <person name="Donachie S."/>
        </authorList>
    </citation>
    <scope>NUCLEOTIDE SEQUENCE [LARGE SCALE GENOMIC DNA]</scope>
    <source>
        <strain evidence="2 3">IK-1</strain>
    </source>
</reference>
<dbReference type="AlphaFoldDB" id="A0A0M9VJ99"/>
<evidence type="ECO:0000259" key="1">
    <source>
        <dbReference type="Pfam" id="PF13648"/>
    </source>
</evidence>
<protein>
    <recommendedName>
        <fullName evidence="1">Lipocalin-like domain-containing protein</fullName>
    </recommendedName>
</protein>
<dbReference type="RefSeq" id="WP_054409197.1">
    <property type="nucleotide sequence ID" value="NZ_FOYA01000011.1"/>
</dbReference>
<organism evidence="2 3">
    <name type="scientific">Flavobacterium akiainvivens</name>
    <dbReference type="NCBI Taxonomy" id="1202724"/>
    <lineage>
        <taxon>Bacteria</taxon>
        <taxon>Pseudomonadati</taxon>
        <taxon>Bacteroidota</taxon>
        <taxon>Flavobacteriia</taxon>
        <taxon>Flavobacteriales</taxon>
        <taxon>Flavobacteriaceae</taxon>
        <taxon>Flavobacterium</taxon>
    </lineage>
</organism>
<dbReference type="Pfam" id="PF13648">
    <property type="entry name" value="Lipocalin_4"/>
    <property type="match status" value="1"/>
</dbReference>